<dbReference type="Pfam" id="PF13911">
    <property type="entry name" value="AhpC-TSA_2"/>
    <property type="match status" value="1"/>
</dbReference>
<dbReference type="Gene3D" id="3.40.30.10">
    <property type="entry name" value="Glutaredoxin"/>
    <property type="match status" value="1"/>
</dbReference>
<evidence type="ECO:0000313" key="2">
    <source>
        <dbReference type="Proteomes" id="UP001300745"/>
    </source>
</evidence>
<reference evidence="1 2" key="1">
    <citation type="submission" date="2022-11" db="EMBL/GenBank/DDBJ databases">
        <title>Mycobacterium sp. nov.</title>
        <authorList>
            <person name="Papic B."/>
            <person name="Spicic S."/>
            <person name="Duvnjak S."/>
        </authorList>
    </citation>
    <scope>NUCLEOTIDE SEQUENCE [LARGE SCALE GENOMIC DNA]</scope>
    <source>
        <strain evidence="1 2">CVI_P4</strain>
    </source>
</reference>
<dbReference type="SUPFAM" id="SSF52833">
    <property type="entry name" value="Thioredoxin-like"/>
    <property type="match status" value="1"/>
</dbReference>
<accession>A0ABT3SFS7</accession>
<evidence type="ECO:0000313" key="1">
    <source>
        <dbReference type="EMBL" id="MCX2938373.1"/>
    </source>
</evidence>
<comment type="caution">
    <text evidence="1">The sequence shown here is derived from an EMBL/GenBank/DDBJ whole genome shotgun (WGS) entry which is preliminary data.</text>
</comment>
<organism evidence="1 2">
    <name type="scientific">Mycobacterium pinniadriaticum</name>
    <dbReference type="NCBI Taxonomy" id="2994102"/>
    <lineage>
        <taxon>Bacteria</taxon>
        <taxon>Bacillati</taxon>
        <taxon>Actinomycetota</taxon>
        <taxon>Actinomycetes</taxon>
        <taxon>Mycobacteriales</taxon>
        <taxon>Mycobacteriaceae</taxon>
        <taxon>Mycobacterium</taxon>
    </lineage>
</organism>
<protein>
    <submittedName>
        <fullName evidence="1">Peroxiredoxin-like family protein</fullName>
    </submittedName>
</protein>
<keyword evidence="2" id="KW-1185">Reference proteome</keyword>
<gene>
    <name evidence="1" type="ORF">ORI27_16820</name>
</gene>
<dbReference type="CDD" id="cd02970">
    <property type="entry name" value="PRX_like2"/>
    <property type="match status" value="1"/>
</dbReference>
<dbReference type="InterPro" id="IPR032801">
    <property type="entry name" value="PXL2A/B/C"/>
</dbReference>
<proteinExistence type="predicted"/>
<dbReference type="InterPro" id="IPR036249">
    <property type="entry name" value="Thioredoxin-like_sf"/>
</dbReference>
<name>A0ABT3SFS7_9MYCO</name>
<dbReference type="Proteomes" id="UP001300745">
    <property type="component" value="Unassembled WGS sequence"/>
</dbReference>
<dbReference type="EMBL" id="JAPJDO010000014">
    <property type="protein sequence ID" value="MCX2938373.1"/>
    <property type="molecule type" value="Genomic_DNA"/>
</dbReference>
<sequence length="180" mass="19529">MAVGDVIEPIHFTGLDGADIPVPGAGRVHLQFRRFAGCPICSLHLRGFADRHVAIAAAGITEVVFFHSAAEHLRGYQADLPFAVVADPDRLYYRRFGVEKGVRSLADPRALAAAFRGGRQWLAHRGEPDWAGVGENDGTTHLGLPADFLIDTDGTVLAVHYGRHADDQWSVNELLAINRG</sequence>